<dbReference type="SUPFAM" id="SSF56059">
    <property type="entry name" value="Glutathione synthetase ATP-binding domain-like"/>
    <property type="match status" value="1"/>
</dbReference>
<keyword evidence="1" id="KW-0067">ATP-binding</keyword>
<dbReference type="InterPro" id="IPR011761">
    <property type="entry name" value="ATP-grasp"/>
</dbReference>
<accession>A0ABQ5U7G7</accession>
<evidence type="ECO:0000313" key="4">
    <source>
        <dbReference type="EMBL" id="GLQ06401.1"/>
    </source>
</evidence>
<dbReference type="RefSeq" id="WP_169560447.1">
    <property type="nucleotide sequence ID" value="NZ_BSNF01000006.1"/>
</dbReference>
<feature type="region of interest" description="Disordered" evidence="2">
    <location>
        <begin position="382"/>
        <end position="407"/>
    </location>
</feature>
<protein>
    <recommendedName>
        <fullName evidence="3">ATP-grasp domain-containing protein</fullName>
    </recommendedName>
</protein>
<reference evidence="4" key="1">
    <citation type="journal article" date="2014" name="Int. J. Syst. Evol. Microbiol.">
        <title>Complete genome of a new Firmicutes species belonging to the dominant human colonic microbiota ('Ruminococcus bicirculans') reveals two chromosomes and a selective capacity to utilize plant glucans.</title>
        <authorList>
            <consortium name="NISC Comparative Sequencing Program"/>
            <person name="Wegmann U."/>
            <person name="Louis P."/>
            <person name="Goesmann A."/>
            <person name="Henrissat B."/>
            <person name="Duncan S.H."/>
            <person name="Flint H.J."/>
        </authorList>
    </citation>
    <scope>NUCLEOTIDE SEQUENCE</scope>
    <source>
        <strain evidence="4">NBRC 103408</strain>
    </source>
</reference>
<dbReference type="Proteomes" id="UP001161409">
    <property type="component" value="Unassembled WGS sequence"/>
</dbReference>
<name>A0ABQ5U7G7_9PROT</name>
<feature type="domain" description="ATP-grasp" evidence="3">
    <location>
        <begin position="132"/>
        <end position="322"/>
    </location>
</feature>
<keyword evidence="5" id="KW-1185">Reference proteome</keyword>
<sequence length="407" mass="44664">MGKILFADMHNNSSLALMPSLFREAGSACFGLSFPHSLLAHSTLLDRHFTFPPGARTGTMRGMVRGLLDALKGGEPDFLLTNDELFIRNLLAARRHLRLQKDRLPPDGARLLALLETSLVTNDDFFTRPGSQDAARTAGFPVLDSFTADSWQAIKAQAPHFGYPFYLKLSFESGGQGVFWLTGPEDLSAVMGKCDQANIHPAPDAPALAQKAAPGQEVSISFSAWRGTLLGYEVYIPLKKAWKNGPTSVLKTTFRPHWAEPLRALVSRLDYTGFGGLDVMETSSSPSSLPTVIEVNLRPTHSLQMGRQTGSPLIPRFAASLRQGSPAVDEGPLHTQNHATLTVFPSELQRDRHSQYLYTCPGNVPWDDPGLLRAVMNQFIAPKRQRRTAPPRSPSANTEPARQESIE</sequence>
<evidence type="ECO:0000256" key="2">
    <source>
        <dbReference type="SAM" id="MobiDB-lite"/>
    </source>
</evidence>
<dbReference type="EMBL" id="BSNF01000006">
    <property type="protein sequence ID" value="GLQ06401.1"/>
    <property type="molecule type" value="Genomic_DNA"/>
</dbReference>
<evidence type="ECO:0000256" key="1">
    <source>
        <dbReference type="PROSITE-ProRule" id="PRU00409"/>
    </source>
</evidence>
<organism evidence="4 5">
    <name type="scientific">Sneathiella chinensis</name>
    <dbReference type="NCBI Taxonomy" id="349750"/>
    <lineage>
        <taxon>Bacteria</taxon>
        <taxon>Pseudomonadati</taxon>
        <taxon>Pseudomonadota</taxon>
        <taxon>Alphaproteobacteria</taxon>
        <taxon>Sneathiellales</taxon>
        <taxon>Sneathiellaceae</taxon>
        <taxon>Sneathiella</taxon>
    </lineage>
</organism>
<comment type="caution">
    <text evidence="4">The sequence shown here is derived from an EMBL/GenBank/DDBJ whole genome shotgun (WGS) entry which is preliminary data.</text>
</comment>
<evidence type="ECO:0000259" key="3">
    <source>
        <dbReference type="PROSITE" id="PS50975"/>
    </source>
</evidence>
<gene>
    <name evidence="4" type="ORF">GCM10007924_16220</name>
</gene>
<dbReference type="PROSITE" id="PS50975">
    <property type="entry name" value="ATP_GRASP"/>
    <property type="match status" value="1"/>
</dbReference>
<reference evidence="4" key="2">
    <citation type="submission" date="2023-01" db="EMBL/GenBank/DDBJ databases">
        <title>Draft genome sequence of Sneathiella chinensis strain NBRC 103408.</title>
        <authorList>
            <person name="Sun Q."/>
            <person name="Mori K."/>
        </authorList>
    </citation>
    <scope>NUCLEOTIDE SEQUENCE</scope>
    <source>
        <strain evidence="4">NBRC 103408</strain>
    </source>
</reference>
<evidence type="ECO:0000313" key="5">
    <source>
        <dbReference type="Proteomes" id="UP001161409"/>
    </source>
</evidence>
<keyword evidence="1" id="KW-0547">Nucleotide-binding</keyword>
<proteinExistence type="predicted"/>
<dbReference type="Gene3D" id="3.30.470.20">
    <property type="entry name" value="ATP-grasp fold, B domain"/>
    <property type="match status" value="1"/>
</dbReference>